<dbReference type="Proteomes" id="UP000324222">
    <property type="component" value="Unassembled WGS sequence"/>
</dbReference>
<keyword evidence="3" id="KW-1185">Reference proteome</keyword>
<organism evidence="2 3">
    <name type="scientific">Portunus trituberculatus</name>
    <name type="common">Swimming crab</name>
    <name type="synonym">Neptunus trituberculatus</name>
    <dbReference type="NCBI Taxonomy" id="210409"/>
    <lineage>
        <taxon>Eukaryota</taxon>
        <taxon>Metazoa</taxon>
        <taxon>Ecdysozoa</taxon>
        <taxon>Arthropoda</taxon>
        <taxon>Crustacea</taxon>
        <taxon>Multicrustacea</taxon>
        <taxon>Malacostraca</taxon>
        <taxon>Eumalacostraca</taxon>
        <taxon>Eucarida</taxon>
        <taxon>Decapoda</taxon>
        <taxon>Pleocyemata</taxon>
        <taxon>Brachyura</taxon>
        <taxon>Eubrachyura</taxon>
        <taxon>Portunoidea</taxon>
        <taxon>Portunidae</taxon>
        <taxon>Portuninae</taxon>
        <taxon>Portunus</taxon>
    </lineage>
</organism>
<accession>A0A5B7D553</accession>
<evidence type="ECO:0000313" key="2">
    <source>
        <dbReference type="EMBL" id="MPC16046.1"/>
    </source>
</evidence>
<gene>
    <name evidence="2" type="ORF">E2C01_008855</name>
</gene>
<sequence length="91" mass="9969">MQARKTSSSHPNDATQTQAITLHSYGSNLQVSCAQRSQEDFGFGIGNSYPESMPFLTSDRGQGFEPVHFRTLGPQSARGPTAPRRPLSRKC</sequence>
<dbReference type="AlphaFoldDB" id="A0A5B7D553"/>
<name>A0A5B7D553_PORTR</name>
<protein>
    <submittedName>
        <fullName evidence="2">Uncharacterized protein</fullName>
    </submittedName>
</protein>
<dbReference type="EMBL" id="VSRR010000473">
    <property type="protein sequence ID" value="MPC16046.1"/>
    <property type="molecule type" value="Genomic_DNA"/>
</dbReference>
<proteinExistence type="predicted"/>
<reference evidence="2 3" key="1">
    <citation type="submission" date="2019-05" db="EMBL/GenBank/DDBJ databases">
        <title>Another draft genome of Portunus trituberculatus and its Hox gene families provides insights of decapod evolution.</title>
        <authorList>
            <person name="Jeong J.-H."/>
            <person name="Song I."/>
            <person name="Kim S."/>
            <person name="Choi T."/>
            <person name="Kim D."/>
            <person name="Ryu S."/>
            <person name="Kim W."/>
        </authorList>
    </citation>
    <scope>NUCLEOTIDE SEQUENCE [LARGE SCALE GENOMIC DNA]</scope>
    <source>
        <tissue evidence="2">Muscle</tissue>
    </source>
</reference>
<feature type="region of interest" description="Disordered" evidence="1">
    <location>
        <begin position="54"/>
        <end position="91"/>
    </location>
</feature>
<evidence type="ECO:0000256" key="1">
    <source>
        <dbReference type="SAM" id="MobiDB-lite"/>
    </source>
</evidence>
<evidence type="ECO:0000313" key="3">
    <source>
        <dbReference type="Proteomes" id="UP000324222"/>
    </source>
</evidence>
<feature type="region of interest" description="Disordered" evidence="1">
    <location>
        <begin position="1"/>
        <end position="21"/>
    </location>
</feature>
<comment type="caution">
    <text evidence="2">The sequence shown here is derived from an EMBL/GenBank/DDBJ whole genome shotgun (WGS) entry which is preliminary data.</text>
</comment>